<gene>
    <name evidence="2" type="ORF">MNBD_GAMMA23-2309</name>
</gene>
<evidence type="ECO:0000313" key="2">
    <source>
        <dbReference type="EMBL" id="VAW94553.1"/>
    </source>
</evidence>
<feature type="region of interest" description="Disordered" evidence="1">
    <location>
        <begin position="36"/>
        <end position="61"/>
    </location>
</feature>
<dbReference type="EMBL" id="UOFT01000039">
    <property type="protein sequence ID" value="VAW94553.1"/>
    <property type="molecule type" value="Genomic_DNA"/>
</dbReference>
<proteinExistence type="predicted"/>
<organism evidence="2">
    <name type="scientific">hydrothermal vent metagenome</name>
    <dbReference type="NCBI Taxonomy" id="652676"/>
    <lineage>
        <taxon>unclassified sequences</taxon>
        <taxon>metagenomes</taxon>
        <taxon>ecological metagenomes</taxon>
    </lineage>
</organism>
<reference evidence="2" key="1">
    <citation type="submission" date="2018-06" db="EMBL/GenBank/DDBJ databases">
        <authorList>
            <person name="Zhirakovskaya E."/>
        </authorList>
    </citation>
    <scope>NUCLEOTIDE SEQUENCE</scope>
</reference>
<dbReference type="AlphaFoldDB" id="A0A3B1A352"/>
<feature type="compositionally biased region" description="Polar residues" evidence="1">
    <location>
        <begin position="44"/>
        <end position="61"/>
    </location>
</feature>
<sequence length="61" mass="6074">MKIDTSFDSAFLQLQNGVNKAAKAASEVLKAVGSEKVKEADAGSSGTASSREGSGGINVSA</sequence>
<evidence type="ECO:0000256" key="1">
    <source>
        <dbReference type="SAM" id="MobiDB-lite"/>
    </source>
</evidence>
<accession>A0A3B1A352</accession>
<protein>
    <submittedName>
        <fullName evidence="2">Uncharacterized protein</fullName>
    </submittedName>
</protein>
<name>A0A3B1A352_9ZZZZ</name>